<dbReference type="InterPro" id="IPR032820">
    <property type="entry name" value="ATPase_put"/>
</dbReference>
<dbReference type="PIRSF" id="PIRSF032126">
    <property type="entry name" value="F0F1_ATP_synthase_subunit_I"/>
    <property type="match status" value="1"/>
</dbReference>
<evidence type="ECO:0000256" key="2">
    <source>
        <dbReference type="SAM" id="MobiDB-lite"/>
    </source>
</evidence>
<dbReference type="SUPFAM" id="SSF103473">
    <property type="entry name" value="MFS general substrate transporter"/>
    <property type="match status" value="1"/>
</dbReference>
<keyword evidence="1" id="KW-0813">Transport</keyword>
<comment type="function">
    <text evidence="1">A possible function for this protein is to guide the assembly of the membrane sector of the ATPase enzyme complex.</text>
</comment>
<comment type="similarity">
    <text evidence="1">Belongs to the bacterial AtpI family.</text>
</comment>
<dbReference type="Proteomes" id="UP000676409">
    <property type="component" value="Chromosome"/>
</dbReference>
<keyword evidence="3" id="KW-0812">Transmembrane</keyword>
<sequence length="116" mass="11957">MSQSDEPRSEALKRLDADLKAFEKRRAGTAPGSGAAAASQAYRLMAGLIGGLLGGLGFGWLFDQFAHTAPWGMIGGLLIGIGVSTYGAIRKAGQMSAAQPEEPGPGPAPQVDDEDE</sequence>
<keyword evidence="1 3" id="KW-0472">Membrane</keyword>
<evidence type="ECO:0000256" key="1">
    <source>
        <dbReference type="PIRNR" id="PIRNR032126"/>
    </source>
</evidence>
<feature type="transmembrane region" description="Helical" evidence="3">
    <location>
        <begin position="41"/>
        <end position="62"/>
    </location>
</feature>
<organism evidence="4 5">
    <name type="scientific">Phenylobacterium montanum</name>
    <dbReference type="NCBI Taxonomy" id="2823693"/>
    <lineage>
        <taxon>Bacteria</taxon>
        <taxon>Pseudomonadati</taxon>
        <taxon>Pseudomonadota</taxon>
        <taxon>Alphaproteobacteria</taxon>
        <taxon>Caulobacterales</taxon>
        <taxon>Caulobacteraceae</taxon>
        <taxon>Phenylobacterium</taxon>
    </lineage>
</organism>
<dbReference type="RefSeq" id="WP_211937782.1">
    <property type="nucleotide sequence ID" value="NZ_CP073078.1"/>
</dbReference>
<gene>
    <name evidence="4" type="ORF">KCG34_22235</name>
</gene>
<proteinExistence type="inferred from homology"/>
<keyword evidence="1" id="KW-0375">Hydrogen ion transport</keyword>
<name>A0A975FZJ5_9CAUL</name>
<evidence type="ECO:0000313" key="5">
    <source>
        <dbReference type="Proteomes" id="UP000676409"/>
    </source>
</evidence>
<keyword evidence="5" id="KW-1185">Reference proteome</keyword>
<dbReference type="AlphaFoldDB" id="A0A975FZJ5"/>
<evidence type="ECO:0000313" key="4">
    <source>
        <dbReference type="EMBL" id="QUD87732.1"/>
    </source>
</evidence>
<feature type="region of interest" description="Disordered" evidence="2">
    <location>
        <begin position="92"/>
        <end position="116"/>
    </location>
</feature>
<feature type="transmembrane region" description="Helical" evidence="3">
    <location>
        <begin position="68"/>
        <end position="89"/>
    </location>
</feature>
<keyword evidence="3" id="KW-1133">Transmembrane helix</keyword>
<dbReference type="GO" id="GO:1902600">
    <property type="term" value="P:proton transmembrane transport"/>
    <property type="evidence" value="ECO:0007669"/>
    <property type="project" value="UniProtKB-KW"/>
</dbReference>
<dbReference type="GO" id="GO:0045259">
    <property type="term" value="C:proton-transporting ATP synthase complex"/>
    <property type="evidence" value="ECO:0007669"/>
    <property type="project" value="UniProtKB-UniRule"/>
</dbReference>
<dbReference type="InterPro" id="IPR036259">
    <property type="entry name" value="MFS_trans_sf"/>
</dbReference>
<accession>A0A975FZJ5</accession>
<dbReference type="InterPro" id="IPR016989">
    <property type="entry name" value="Atp1_alphaprobac"/>
</dbReference>
<dbReference type="EMBL" id="CP073078">
    <property type="protein sequence ID" value="QUD87732.1"/>
    <property type="molecule type" value="Genomic_DNA"/>
</dbReference>
<evidence type="ECO:0000256" key="3">
    <source>
        <dbReference type="SAM" id="Phobius"/>
    </source>
</evidence>
<reference evidence="4" key="1">
    <citation type="submission" date="2021-04" db="EMBL/GenBank/DDBJ databases">
        <title>The complete genome sequence of Caulobacter sp. S6.</title>
        <authorList>
            <person name="Tang Y."/>
            <person name="Ouyang W."/>
            <person name="Liu Q."/>
            <person name="Huang B."/>
            <person name="Guo Z."/>
            <person name="Lei P."/>
        </authorList>
    </citation>
    <scope>NUCLEOTIDE SEQUENCE</scope>
    <source>
        <strain evidence="4">S6</strain>
    </source>
</reference>
<keyword evidence="1" id="KW-0406">Ion transport</keyword>
<dbReference type="Pfam" id="PF09527">
    <property type="entry name" value="ATPase_gene1"/>
    <property type="match status" value="1"/>
</dbReference>
<dbReference type="KEGG" id="caul:KCG34_22235"/>
<protein>
    <recommendedName>
        <fullName evidence="1">ATP synthase protein I</fullName>
    </recommendedName>
</protein>